<evidence type="ECO:0000313" key="3">
    <source>
        <dbReference type="Proteomes" id="UP000054874"/>
    </source>
</evidence>
<dbReference type="RefSeq" id="WP_058351236.1">
    <property type="nucleotide sequence ID" value="NZ_CABMMD010000002.1"/>
</dbReference>
<dbReference type="EMBL" id="LNAM01000002">
    <property type="protein sequence ID" value="KSV60520.1"/>
    <property type="molecule type" value="Genomic_DNA"/>
</dbReference>
<reference evidence="2 3" key="1">
    <citation type="submission" date="2015-11" db="EMBL/GenBank/DDBJ databases">
        <title>Butyribacter intestini gen. nov., sp. nov., a butyric acid-producing bacterium of the family Lachnospiraceae isolated from the human faeces.</title>
        <authorList>
            <person name="Zou Y."/>
            <person name="Xue W."/>
            <person name="Luo G."/>
            <person name="Lv M."/>
        </authorList>
    </citation>
    <scope>NUCLEOTIDE SEQUENCE [LARGE SCALE GENOMIC DNA]</scope>
    <source>
        <strain evidence="2 3">ACET-33324</strain>
    </source>
</reference>
<evidence type="ECO:0000259" key="1">
    <source>
        <dbReference type="Pfam" id="PF19778"/>
    </source>
</evidence>
<dbReference type="InterPro" id="IPR045572">
    <property type="entry name" value="RE_endonuc_C"/>
</dbReference>
<comment type="caution">
    <text evidence="2">The sequence shown here is derived from an EMBL/GenBank/DDBJ whole genome shotgun (WGS) entry which is preliminary data.</text>
</comment>
<protein>
    <recommendedName>
        <fullName evidence="1">Type III restriction enzyme C-terminal endonuclease domain-containing protein</fullName>
    </recommendedName>
</protein>
<organism evidence="2 3">
    <name type="scientific">Acetivibrio ethanolgignens</name>
    <dbReference type="NCBI Taxonomy" id="290052"/>
    <lineage>
        <taxon>Bacteria</taxon>
        <taxon>Bacillati</taxon>
        <taxon>Bacillota</taxon>
        <taxon>Clostridia</taxon>
        <taxon>Eubacteriales</taxon>
        <taxon>Oscillospiraceae</taxon>
        <taxon>Acetivibrio</taxon>
    </lineage>
</organism>
<sequence>MKLIDNVSEILREDLKSELKGPMSSMQLRLIEDAKIHCAREHFRAISGDNVVYDVVDSYTSLMEKVMK</sequence>
<evidence type="ECO:0000313" key="2">
    <source>
        <dbReference type="EMBL" id="KSV60520.1"/>
    </source>
</evidence>
<dbReference type="GO" id="GO:0015668">
    <property type="term" value="F:type III site-specific deoxyribonuclease activity"/>
    <property type="evidence" value="ECO:0007669"/>
    <property type="project" value="InterPro"/>
</dbReference>
<dbReference type="STRING" id="290052.ASU35_04920"/>
<accession>A0A0V8QIZ5</accession>
<gene>
    <name evidence="2" type="ORF">ASU35_04920</name>
</gene>
<dbReference type="OrthoDB" id="9804145at2"/>
<dbReference type="AlphaFoldDB" id="A0A0V8QIZ5"/>
<name>A0A0V8QIZ5_9FIRM</name>
<dbReference type="Pfam" id="PF19778">
    <property type="entry name" value="RE_endonuc"/>
    <property type="match status" value="1"/>
</dbReference>
<keyword evidence="3" id="KW-1185">Reference proteome</keyword>
<dbReference type="Proteomes" id="UP000054874">
    <property type="component" value="Unassembled WGS sequence"/>
</dbReference>
<proteinExistence type="predicted"/>
<feature type="domain" description="Type III restriction enzyme C-terminal endonuclease" evidence="1">
    <location>
        <begin position="17"/>
        <end position="57"/>
    </location>
</feature>